<dbReference type="PROSITE" id="PS51257">
    <property type="entry name" value="PROKAR_LIPOPROTEIN"/>
    <property type="match status" value="1"/>
</dbReference>
<name>A0A848H6L8_9BURK</name>
<dbReference type="EMBL" id="JABBFX010000002">
    <property type="protein sequence ID" value="NML46194.1"/>
    <property type="molecule type" value="Genomic_DNA"/>
</dbReference>
<evidence type="ECO:0000313" key="3">
    <source>
        <dbReference type="Proteomes" id="UP000541185"/>
    </source>
</evidence>
<dbReference type="AlphaFoldDB" id="A0A848H6L8"/>
<feature type="signal peptide" evidence="1">
    <location>
        <begin position="1"/>
        <end position="24"/>
    </location>
</feature>
<proteinExistence type="predicted"/>
<evidence type="ECO:0000256" key="1">
    <source>
        <dbReference type="SAM" id="SignalP"/>
    </source>
</evidence>
<keyword evidence="3" id="KW-1185">Reference proteome</keyword>
<gene>
    <name evidence="2" type="ORF">HHL11_20770</name>
</gene>
<dbReference type="RefSeq" id="WP_169420473.1">
    <property type="nucleotide sequence ID" value="NZ_JABBFX010000002.1"/>
</dbReference>
<evidence type="ECO:0008006" key="4">
    <source>
        <dbReference type="Google" id="ProtNLM"/>
    </source>
</evidence>
<sequence length="117" mass="12686">MTVPRALLLALAALALAGCYYPPAGPVMSQSYQFDKHPGVYMETWMQYDYYGVGSPSTIVINRSNMPKCAWTEALDSRLLRPGESWKVSQGGSPGNIGVSNVVATDPGCANAKRDYH</sequence>
<feature type="chain" id="PRO_5032998986" description="Lipoprotein" evidence="1">
    <location>
        <begin position="25"/>
        <end position="117"/>
    </location>
</feature>
<evidence type="ECO:0000313" key="2">
    <source>
        <dbReference type="EMBL" id="NML46194.1"/>
    </source>
</evidence>
<keyword evidence="1" id="KW-0732">Signal</keyword>
<dbReference type="Proteomes" id="UP000541185">
    <property type="component" value="Unassembled WGS sequence"/>
</dbReference>
<protein>
    <recommendedName>
        <fullName evidence="4">Lipoprotein</fullName>
    </recommendedName>
</protein>
<comment type="caution">
    <text evidence="2">The sequence shown here is derived from an EMBL/GenBank/DDBJ whole genome shotgun (WGS) entry which is preliminary data.</text>
</comment>
<organism evidence="2 3">
    <name type="scientific">Ramlibacter agri</name>
    <dbReference type="NCBI Taxonomy" id="2728837"/>
    <lineage>
        <taxon>Bacteria</taxon>
        <taxon>Pseudomonadati</taxon>
        <taxon>Pseudomonadota</taxon>
        <taxon>Betaproteobacteria</taxon>
        <taxon>Burkholderiales</taxon>
        <taxon>Comamonadaceae</taxon>
        <taxon>Ramlibacter</taxon>
    </lineage>
</organism>
<accession>A0A848H6L8</accession>
<reference evidence="2 3" key="1">
    <citation type="submission" date="2020-04" db="EMBL/GenBank/DDBJ databases">
        <title>Ramlibacter sp. G-1-2-2 isolated from soil.</title>
        <authorList>
            <person name="Dahal R.H."/>
        </authorList>
    </citation>
    <scope>NUCLEOTIDE SEQUENCE [LARGE SCALE GENOMIC DNA]</scope>
    <source>
        <strain evidence="2 3">G-1-2-2</strain>
    </source>
</reference>